<evidence type="ECO:0000313" key="2">
    <source>
        <dbReference type="EMBL" id="GHH70873.1"/>
    </source>
</evidence>
<evidence type="ECO:0000256" key="1">
    <source>
        <dbReference type="SAM" id="MobiDB-lite"/>
    </source>
</evidence>
<keyword evidence="3" id="KW-1185">Reference proteome</keyword>
<organism evidence="2 3">
    <name type="scientific">Streptomyces sulfonofaciens</name>
    <dbReference type="NCBI Taxonomy" id="68272"/>
    <lineage>
        <taxon>Bacteria</taxon>
        <taxon>Bacillati</taxon>
        <taxon>Actinomycetota</taxon>
        <taxon>Actinomycetes</taxon>
        <taxon>Kitasatosporales</taxon>
        <taxon>Streptomycetaceae</taxon>
        <taxon>Streptomyces</taxon>
    </lineage>
</organism>
<proteinExistence type="predicted"/>
<evidence type="ECO:0000313" key="3">
    <source>
        <dbReference type="Proteomes" id="UP000603708"/>
    </source>
</evidence>
<dbReference type="Proteomes" id="UP000603708">
    <property type="component" value="Unassembled WGS sequence"/>
</dbReference>
<feature type="compositionally biased region" description="Pro residues" evidence="1">
    <location>
        <begin position="148"/>
        <end position="166"/>
    </location>
</feature>
<feature type="region of interest" description="Disordered" evidence="1">
    <location>
        <begin position="145"/>
        <end position="181"/>
    </location>
</feature>
<name>A0A919KSH9_9ACTN</name>
<comment type="caution">
    <text evidence="2">The sequence shown here is derived from an EMBL/GenBank/DDBJ whole genome shotgun (WGS) entry which is preliminary data.</text>
</comment>
<protein>
    <submittedName>
        <fullName evidence="2">Uncharacterized protein</fullName>
    </submittedName>
</protein>
<accession>A0A919KSH9</accession>
<dbReference type="RefSeq" id="WP_229924298.1">
    <property type="nucleotide sequence ID" value="NZ_BNCD01000001.1"/>
</dbReference>
<sequence length="181" mass="19993">MDPTSIPGLSEWTQAAGDTTDYLDYLAQNVGLGGWAAFARVFMPRFVEVEGCVLWDRVYDPGNFQDWHERLQGDSRAIEATLNQFRLWLYVDISEGPASEAGAVALAEQISVSWRRCLREAFPDRTFEVTASNSEDGPVVSFVTARAPLPPRDCPPPADRLPPNPRPASASTVNADIPRSR</sequence>
<dbReference type="EMBL" id="BNCD01000001">
    <property type="protein sequence ID" value="GHH70873.1"/>
    <property type="molecule type" value="Genomic_DNA"/>
</dbReference>
<reference evidence="2" key="2">
    <citation type="submission" date="2020-09" db="EMBL/GenBank/DDBJ databases">
        <authorList>
            <person name="Sun Q."/>
            <person name="Ohkuma M."/>
        </authorList>
    </citation>
    <scope>NUCLEOTIDE SEQUENCE</scope>
    <source>
        <strain evidence="2">JCM 5069</strain>
    </source>
</reference>
<reference evidence="2" key="1">
    <citation type="journal article" date="2014" name="Int. J. Syst. Evol. Microbiol.">
        <title>Complete genome sequence of Corynebacterium casei LMG S-19264T (=DSM 44701T), isolated from a smear-ripened cheese.</title>
        <authorList>
            <consortium name="US DOE Joint Genome Institute (JGI-PGF)"/>
            <person name="Walter F."/>
            <person name="Albersmeier A."/>
            <person name="Kalinowski J."/>
            <person name="Ruckert C."/>
        </authorList>
    </citation>
    <scope>NUCLEOTIDE SEQUENCE</scope>
    <source>
        <strain evidence="2">JCM 5069</strain>
    </source>
</reference>
<dbReference type="AlphaFoldDB" id="A0A919KSH9"/>
<gene>
    <name evidence="2" type="ORF">GCM10018793_05620</name>
</gene>